<dbReference type="PANTHER" id="PTHR43399:SF4">
    <property type="entry name" value="CELL WALL-ASSOCIATED PROTEASE"/>
    <property type="match status" value="1"/>
</dbReference>
<keyword evidence="4 6" id="KW-0378">Hydrolase</keyword>
<dbReference type="GO" id="GO:0006508">
    <property type="term" value="P:proteolysis"/>
    <property type="evidence" value="ECO:0007669"/>
    <property type="project" value="UniProtKB-KW"/>
</dbReference>
<dbReference type="NCBIfam" id="TIGR01414">
    <property type="entry name" value="autotrans_barl"/>
    <property type="match status" value="1"/>
</dbReference>
<dbReference type="PROSITE" id="PS51208">
    <property type="entry name" value="AUTOTRANSPORTER"/>
    <property type="match status" value="1"/>
</dbReference>
<dbReference type="InterPro" id="IPR023828">
    <property type="entry name" value="Peptidase_S8_Ser-AS"/>
</dbReference>
<evidence type="ECO:0000259" key="7">
    <source>
        <dbReference type="PROSITE" id="PS51208"/>
    </source>
</evidence>
<dbReference type="Proteomes" id="UP001237780">
    <property type="component" value="Unassembled WGS sequence"/>
</dbReference>
<dbReference type="CDD" id="cd04848">
    <property type="entry name" value="Peptidases_S8_Autotransporter_serine_protease_like"/>
    <property type="match status" value="1"/>
</dbReference>
<accession>A0ABU0S2C1</accession>
<dbReference type="Gene3D" id="2.40.128.130">
    <property type="entry name" value="Autotransporter beta-domain"/>
    <property type="match status" value="1"/>
</dbReference>
<evidence type="ECO:0000313" key="8">
    <source>
        <dbReference type="EMBL" id="MDQ0994869.1"/>
    </source>
</evidence>
<dbReference type="EMBL" id="JAUSZT010000001">
    <property type="protein sequence ID" value="MDQ0994869.1"/>
    <property type="molecule type" value="Genomic_DNA"/>
</dbReference>
<dbReference type="EC" id="3.4.21.-" evidence="8"/>
<sequence length="1207" mass="126534">MSFYASDAAVSARKTRLKTFRKHLTTTVFTTILLTAATAGAIAQQQPRYYNADGTRTDDFEAAKKSWRDDAEFNGNDVLKAFNADAAYAMGFTGKGTKLGVIDQPVYAAHSEFAGEGKMNFVKTEGTRLYTDPYIPVKAGDHFVADGRQYIDGYGGISSHGTHVAGIAGANRDGKAMMGVAFDTSIFAASNYDAGPEDGVVLGNDGAVYAAAWDAMINSGVSIITDSWGIGLSSSSWTYAEAYGQYQEIKAILGTPEGGAYNGAIKAAESGIVVEFSAGNDGGLEPDALAGLATFRPELEKNWLTTMSVVADETNPDGYSRSGFSSICGYSKYHCVAAPGTNINSGVPVGDITGLNPGDVMDDSRFTSGYEELSGTSMAGPAATGAFMVLKQRFPYLSNGDVNEILKTTSTDLGEAGVDNVFGWGLINLDKAIKGPGQFLSRVEANLPASYRGTNEEVWSNDISQDALDQRFVEDQQTIADWEAKKITEGWQNGITEASKEKIRQQVITQFPDSNFPAAIELVRDRYAKLDIINLPQNPPLTDEQLEAANAAFEAADAKMLADPAATALWNAFVATAPNTSIPRAPQFVDFSATPEASAETIRGTITDDRIAGALKEFTAYEALVPTLTEKLNDPNNYIGGLTKTGMGTLRLTGDSTYRGDTLINGGLLAIDGSITSKAVINDRGTLGGIGAVGGIIANNGGTVAPGNSVGTLTSNGDATFNTGSTLHIEVNGSEADKLVVNGTTTLLGGVVLLTPETGATTKPSAQEVRSALNSNSYNFLTSTGGINGQFASVQSAYVFYDGVLAYAPTGIAASFKRNALGFDDFAKTRNQRAVAKSIETGGAGSSLYDTIETSTVFDAVAGTYQSLTGEIHATLDGVLIEDGHFISQAATERLRAAFDGVAVTPQATITPLAYGPGEKATGSEAFAAIAPADLSPTLWGQAYGAWAHADSDGNASGYSRDTGGFVTGLDGVIAETWRFGLLASYGNTSLHSGGAKADVDSYQVGVYAGTQWDALGLRLGVNLGHHEIDTDRDVVLGGVTNGQNASYDAQTVQVFGELGYKVETQYAALEPFAAARYTHLKTDSFQEDGGDGALTGLSGSSDVTTTTLGLRLSRNFALSETTVLTARGMVGWNHAFGDVTPERELAFAGGAPFSIEGLPIAKNAFAVEAGFDVGIGKRTTLGLAYTGQFSGDTRDNAVKADLTVKF</sequence>
<gene>
    <name evidence="8" type="ORF">QFZ34_000046</name>
</gene>
<feature type="active site" description="Charge relay system" evidence="6">
    <location>
        <position position="103"/>
    </location>
</feature>
<protein>
    <submittedName>
        <fullName evidence="8">Subtilase-type serine protease</fullName>
        <ecNumber evidence="8">3.4.21.-</ecNumber>
    </submittedName>
</protein>
<dbReference type="SMART" id="SM00869">
    <property type="entry name" value="Autotransporter"/>
    <property type="match status" value="1"/>
</dbReference>
<evidence type="ECO:0000313" key="9">
    <source>
        <dbReference type="Proteomes" id="UP001237780"/>
    </source>
</evidence>
<dbReference type="Pfam" id="PF00082">
    <property type="entry name" value="Peptidase_S8"/>
    <property type="match status" value="1"/>
</dbReference>
<evidence type="ECO:0000256" key="2">
    <source>
        <dbReference type="ARBA" id="ARBA00022670"/>
    </source>
</evidence>
<evidence type="ECO:0000256" key="5">
    <source>
        <dbReference type="ARBA" id="ARBA00022825"/>
    </source>
</evidence>
<dbReference type="RefSeq" id="WP_307275330.1">
    <property type="nucleotide sequence ID" value="NZ_JAUSZT010000001.1"/>
</dbReference>
<dbReference type="SUPFAM" id="SSF52743">
    <property type="entry name" value="Subtilisin-like"/>
    <property type="match status" value="1"/>
</dbReference>
<dbReference type="PRINTS" id="PR00723">
    <property type="entry name" value="SUBTILISIN"/>
</dbReference>
<dbReference type="PROSITE" id="PS00138">
    <property type="entry name" value="SUBTILASE_SER"/>
    <property type="match status" value="1"/>
</dbReference>
<feature type="active site" description="Charge relay system" evidence="6">
    <location>
        <position position="160"/>
    </location>
</feature>
<dbReference type="PROSITE" id="PS00137">
    <property type="entry name" value="SUBTILASE_HIS"/>
    <property type="match status" value="1"/>
</dbReference>
<dbReference type="Pfam" id="PF12951">
    <property type="entry name" value="PATR"/>
    <property type="match status" value="1"/>
</dbReference>
<evidence type="ECO:0000256" key="3">
    <source>
        <dbReference type="ARBA" id="ARBA00022729"/>
    </source>
</evidence>
<dbReference type="PROSITE" id="PS51892">
    <property type="entry name" value="SUBTILASE"/>
    <property type="match status" value="1"/>
</dbReference>
<evidence type="ECO:0000256" key="4">
    <source>
        <dbReference type="ARBA" id="ARBA00022801"/>
    </source>
</evidence>
<comment type="similarity">
    <text evidence="1 6">Belongs to the peptidase S8 family.</text>
</comment>
<organism evidence="8 9">
    <name type="scientific">Phyllobacterium ifriqiyense</name>
    <dbReference type="NCBI Taxonomy" id="314238"/>
    <lineage>
        <taxon>Bacteria</taxon>
        <taxon>Pseudomonadati</taxon>
        <taxon>Pseudomonadota</taxon>
        <taxon>Alphaproteobacteria</taxon>
        <taxon>Hyphomicrobiales</taxon>
        <taxon>Phyllobacteriaceae</taxon>
        <taxon>Phyllobacterium</taxon>
    </lineage>
</organism>
<evidence type="ECO:0000256" key="6">
    <source>
        <dbReference type="PROSITE-ProRule" id="PRU01240"/>
    </source>
</evidence>
<dbReference type="PANTHER" id="PTHR43399">
    <property type="entry name" value="SUBTILISIN-RELATED"/>
    <property type="match status" value="1"/>
</dbReference>
<keyword evidence="9" id="KW-1185">Reference proteome</keyword>
<dbReference type="InterPro" id="IPR051048">
    <property type="entry name" value="Peptidase_S8/S53_subtilisin"/>
</dbReference>
<dbReference type="Gene3D" id="3.40.50.200">
    <property type="entry name" value="Peptidase S8/S53 domain"/>
    <property type="match status" value="1"/>
</dbReference>
<proteinExistence type="inferred from homology"/>
<dbReference type="InterPro" id="IPR036852">
    <property type="entry name" value="Peptidase_S8/S53_dom_sf"/>
</dbReference>
<comment type="caution">
    <text evidence="8">The sequence shown here is derived from an EMBL/GenBank/DDBJ whole genome shotgun (WGS) entry which is preliminary data.</text>
</comment>
<dbReference type="NCBIfam" id="TIGR02601">
    <property type="entry name" value="autotrns_rpt"/>
    <property type="match status" value="1"/>
</dbReference>
<name>A0ABU0S2C1_9HYPH</name>
<dbReference type="SUPFAM" id="SSF103515">
    <property type="entry name" value="Autotransporter"/>
    <property type="match status" value="1"/>
</dbReference>
<dbReference type="InterPro" id="IPR000209">
    <property type="entry name" value="Peptidase_S8/S53_dom"/>
</dbReference>
<dbReference type="SUPFAM" id="SSF51126">
    <property type="entry name" value="Pectin lyase-like"/>
    <property type="match status" value="1"/>
</dbReference>
<keyword evidence="3" id="KW-0732">Signal</keyword>
<keyword evidence="5 6" id="KW-0720">Serine protease</keyword>
<dbReference type="InterPro" id="IPR013425">
    <property type="entry name" value="Autotrns_rpt"/>
</dbReference>
<dbReference type="InterPro" id="IPR005546">
    <property type="entry name" value="Autotransporte_beta"/>
</dbReference>
<feature type="active site" description="Charge relay system" evidence="6">
    <location>
        <position position="377"/>
    </location>
</feature>
<dbReference type="InterPro" id="IPR034061">
    <property type="entry name" value="Peptidases_S8_Autotransporter"/>
</dbReference>
<dbReference type="GO" id="GO:0008233">
    <property type="term" value="F:peptidase activity"/>
    <property type="evidence" value="ECO:0007669"/>
    <property type="project" value="UniProtKB-KW"/>
</dbReference>
<keyword evidence="2 6" id="KW-0645">Protease</keyword>
<dbReference type="InterPro" id="IPR015500">
    <property type="entry name" value="Peptidase_S8_subtilisin-rel"/>
</dbReference>
<reference evidence="8 9" key="1">
    <citation type="submission" date="2023-07" db="EMBL/GenBank/DDBJ databases">
        <title>Comparative genomics of wheat-associated soil bacteria to identify genetic determinants of phenazine resistance.</title>
        <authorList>
            <person name="Mouncey N."/>
        </authorList>
    </citation>
    <scope>NUCLEOTIDE SEQUENCE [LARGE SCALE GENOMIC DNA]</scope>
    <source>
        <strain evidence="8 9">W4I11</strain>
    </source>
</reference>
<dbReference type="Pfam" id="PF03797">
    <property type="entry name" value="Autotransporter"/>
    <property type="match status" value="1"/>
</dbReference>
<dbReference type="InterPro" id="IPR036709">
    <property type="entry name" value="Autotransporte_beta_dom_sf"/>
</dbReference>
<feature type="domain" description="Autotransporter" evidence="7">
    <location>
        <begin position="932"/>
        <end position="1207"/>
    </location>
</feature>
<evidence type="ECO:0000256" key="1">
    <source>
        <dbReference type="ARBA" id="ARBA00011073"/>
    </source>
</evidence>
<dbReference type="InterPro" id="IPR011050">
    <property type="entry name" value="Pectin_lyase_fold/virulence"/>
</dbReference>
<dbReference type="InterPro" id="IPR006315">
    <property type="entry name" value="OM_autotransptr_brl_dom"/>
</dbReference>
<dbReference type="InterPro" id="IPR022398">
    <property type="entry name" value="Peptidase_S8_His-AS"/>
</dbReference>